<reference evidence="1" key="1">
    <citation type="journal article" date="2021" name="Nat. Microbiol.">
        <title>Cocultivation of an ultrasmall environmental parasitic bacterium with lytic ability against bacteria associated with wastewater foams.</title>
        <authorList>
            <person name="Batinovic S."/>
            <person name="Rose J.J.A."/>
            <person name="Ratcliffe J."/>
            <person name="Seviour R.J."/>
            <person name="Petrovski S."/>
        </authorList>
    </citation>
    <scope>NUCLEOTIDE SEQUENCE</scope>
    <source>
        <strain evidence="1">CON44</strain>
    </source>
</reference>
<name>A0A857LRC1_9ACTN</name>
<dbReference type="RefSeq" id="WP_005185636.1">
    <property type="nucleotide sequence ID" value="NZ_CP045804.1"/>
</dbReference>
<proteinExistence type="predicted"/>
<organism evidence="1">
    <name type="scientific">Gordonia amarae</name>
    <dbReference type="NCBI Taxonomy" id="36821"/>
    <lineage>
        <taxon>Bacteria</taxon>
        <taxon>Bacillati</taxon>
        <taxon>Actinomycetota</taxon>
        <taxon>Actinomycetes</taxon>
        <taxon>Mycobacteriales</taxon>
        <taxon>Gordoniaceae</taxon>
        <taxon>Gordonia</taxon>
    </lineage>
</organism>
<sequence length="348" mass="37066">MTSMLRQRYLLDPGRHGLIDAMGLRTYRFALQVMFFVVMCVIIAAVDPTPVNWWIYVPGLMLATIGIEVAARAPGDPIETRSAALAAGLSMTTYPAILLAYDGQACIGALTLIGVGSLSAVLLFLRGAVVLTCVAMGVHILVGWSVATVAGIDPVPQLVQHFNLAPALAVVGLCGIIARPAVSAVMDMRTQIMQEAAAAAAQAAALRERDAQLGRLDDDTRDMLERIAAGEEFTAADVHRCRLIQARLRDGIRAPSLDTPELSDTVWAARDRGVRVTLLDDRSGGGQVMRDALERVHEAAIEVIAGADSPDEVTVRILPMGREHLATVVSRSPDGGVRLEFGVDGSLT</sequence>
<dbReference type="EMBL" id="CP045810">
    <property type="protein sequence ID" value="QHN40786.1"/>
    <property type="molecule type" value="Genomic_DNA"/>
</dbReference>
<protein>
    <submittedName>
        <fullName evidence="1">Uncharacterized protein</fullName>
    </submittedName>
</protein>
<evidence type="ECO:0000313" key="1">
    <source>
        <dbReference type="EMBL" id="QHN40786.1"/>
    </source>
</evidence>
<dbReference type="AlphaFoldDB" id="A0A857LRC1"/>
<accession>A0A857LRC1</accession>
<gene>
    <name evidence="1" type="ORF">GII30_17965</name>
</gene>